<dbReference type="AlphaFoldDB" id="A0A0U4CPT2"/>
<dbReference type="OrthoDB" id="669357at2"/>
<gene>
    <name evidence="2" type="ORF">AUC43_09965</name>
</gene>
<protein>
    <recommendedName>
        <fullName evidence="1">YokE-like PH domain-containing protein</fullName>
    </recommendedName>
</protein>
<reference evidence="2 3" key="1">
    <citation type="submission" date="2015-12" db="EMBL/GenBank/DDBJ databases">
        <authorList>
            <person name="Shamseldin A."/>
            <person name="Moawad H."/>
            <person name="Abd El-Rahim W.M."/>
            <person name="Sadowsky M.J."/>
        </authorList>
    </citation>
    <scope>NUCLEOTIDE SEQUENCE [LARGE SCALE GENOMIC DNA]</scope>
    <source>
        <strain evidence="2 3">DG5B</strain>
    </source>
</reference>
<dbReference type="KEGG" id="hyg:AUC43_09965"/>
<dbReference type="STRING" id="1411621.AUC43_09965"/>
<dbReference type="Proteomes" id="UP000059542">
    <property type="component" value="Chromosome"/>
</dbReference>
<feature type="domain" description="YokE-like PH" evidence="1">
    <location>
        <begin position="29"/>
        <end position="122"/>
    </location>
</feature>
<dbReference type="InterPro" id="IPR039519">
    <property type="entry name" value="YokE-like_PH"/>
</dbReference>
<organism evidence="2 3">
    <name type="scientific">Hymenobacter sedentarius</name>
    <dbReference type="NCBI Taxonomy" id="1411621"/>
    <lineage>
        <taxon>Bacteria</taxon>
        <taxon>Pseudomonadati</taxon>
        <taxon>Bacteroidota</taxon>
        <taxon>Cytophagia</taxon>
        <taxon>Cytophagales</taxon>
        <taxon>Hymenobacteraceae</taxon>
        <taxon>Hymenobacter</taxon>
    </lineage>
</organism>
<sequence>MSAFSKLLHENHDPRIVEKLMRKVGCLLTIGEEVKCVTAQKRLLFNGSPDYVVLTYRRIIFCWVRDFGLSLELEDYQWKDVLETRFEPGWLGAKLLLKTARRTRQMAYLPRKACLELRQFVQDREAQDREYAQFPLWGCVLPEAGSAQLPPTPPRAPDDLSVKMNQLEKMLKYRLISTDEFEERRDAMLVLW</sequence>
<name>A0A0U4CPT2_9BACT</name>
<dbReference type="EMBL" id="CP013909">
    <property type="protein sequence ID" value="ALW85390.1"/>
    <property type="molecule type" value="Genomic_DNA"/>
</dbReference>
<dbReference type="RefSeq" id="WP_068192562.1">
    <property type="nucleotide sequence ID" value="NZ_CP013909.1"/>
</dbReference>
<proteinExistence type="predicted"/>
<evidence type="ECO:0000313" key="2">
    <source>
        <dbReference type="EMBL" id="ALW85390.1"/>
    </source>
</evidence>
<accession>A0A0U4CPT2</accession>
<evidence type="ECO:0000313" key="3">
    <source>
        <dbReference type="Proteomes" id="UP000059542"/>
    </source>
</evidence>
<keyword evidence="3" id="KW-1185">Reference proteome</keyword>
<dbReference type="Pfam" id="PF14470">
    <property type="entry name" value="bPH_3"/>
    <property type="match status" value="1"/>
</dbReference>
<evidence type="ECO:0000259" key="1">
    <source>
        <dbReference type="Pfam" id="PF14470"/>
    </source>
</evidence>